<protein>
    <submittedName>
        <fullName evidence="1">Uncharacterized protein</fullName>
    </submittedName>
</protein>
<organism evidence="1 2">
    <name type="scientific">Bradyrhizobium aeschynomenes</name>
    <dbReference type="NCBI Taxonomy" id="2734909"/>
    <lineage>
        <taxon>Bacteria</taxon>
        <taxon>Pseudomonadati</taxon>
        <taxon>Pseudomonadota</taxon>
        <taxon>Alphaproteobacteria</taxon>
        <taxon>Hyphomicrobiales</taxon>
        <taxon>Nitrobacteraceae</taxon>
        <taxon>Bradyrhizobium</taxon>
    </lineage>
</organism>
<evidence type="ECO:0000313" key="1">
    <source>
        <dbReference type="EMBL" id="NPU66306.1"/>
    </source>
</evidence>
<sequence>MSLDETLRILASVEPSGLMLDEQAVESNPDAVLVALGRSFEALSAELATLQQQDVESAVASCDAKSQMAAAAAASVDRIEAVLSSLDPIERAIMAIPAKTVVGLGVKARHAAHVLSNYWTDVPERLDWDARTVRHLIESACSVAGVDLS</sequence>
<gene>
    <name evidence="1" type="ORF">HL667_14980</name>
</gene>
<name>A0ABX2CDL0_9BRAD</name>
<dbReference type="Proteomes" id="UP000886476">
    <property type="component" value="Unassembled WGS sequence"/>
</dbReference>
<dbReference type="EMBL" id="JABFDN010000004">
    <property type="protein sequence ID" value="NPU66306.1"/>
    <property type="molecule type" value="Genomic_DNA"/>
</dbReference>
<evidence type="ECO:0000313" key="2">
    <source>
        <dbReference type="Proteomes" id="UP000886476"/>
    </source>
</evidence>
<accession>A0ABX2CDL0</accession>
<keyword evidence="2" id="KW-1185">Reference proteome</keyword>
<reference evidence="1" key="1">
    <citation type="submission" date="2020-05" db="EMBL/GenBank/DDBJ databases">
        <title>Nod-independent and nitrogen-fixing Bradyrhizobium aeschynomene sp. nov. isolated from nodules of Aeschynomene indica.</title>
        <authorList>
            <person name="Zhang Z."/>
        </authorList>
    </citation>
    <scope>NUCLEOTIDE SEQUENCE</scope>
    <source>
        <strain evidence="1">83012</strain>
    </source>
</reference>
<comment type="caution">
    <text evidence="1">The sequence shown here is derived from an EMBL/GenBank/DDBJ whole genome shotgun (WGS) entry which is preliminary data.</text>
</comment>
<proteinExistence type="predicted"/>
<dbReference type="RefSeq" id="WP_172111395.1">
    <property type="nucleotide sequence ID" value="NZ_JABFDN010000004.1"/>
</dbReference>